<sequence>MFSVFRQVGISRCAQCFELLAENLHYEVNKRYYCEYDFKQLYAPTCVRCGMFETFGKKIKLGANFYWKRKRFIHCKYITGRVIKVSIDSWHPECLLCDLCQTPLDSKGIWRYAGRLYFFEPISLQLVWVLCSNCKKQMKEAGEKMCARCKLRIEPGKSFRYQHEDIHGYHLNCTKCQEELDENARVLENKPYCSKCYDQLCPTCAACKRPIDNERSVIAVRRHWHLEHFRCAKCERPLHSSKYIEKKDKAYCEDCCIKFTDACYKCGSCLVKQHVTLFKKGWCTGCYSCSACDRTLTPKSKVFELDMRPICKKCYDRFPKNLKERLMSR</sequence>
<proteinExistence type="predicted"/>
<evidence type="ECO:0000313" key="7">
    <source>
        <dbReference type="Proteomes" id="UP000274131"/>
    </source>
</evidence>
<dbReference type="Proteomes" id="UP000274131">
    <property type="component" value="Unassembled WGS sequence"/>
</dbReference>
<keyword evidence="7" id="KW-1185">Reference proteome</keyword>
<dbReference type="InterPro" id="IPR017351">
    <property type="entry name" value="PINCH-1-4-like"/>
</dbReference>
<keyword evidence="1 4" id="KW-0479">Metal-binding</keyword>
<dbReference type="OrthoDB" id="20689at2759"/>
<evidence type="ECO:0000256" key="4">
    <source>
        <dbReference type="PROSITE-ProRule" id="PRU00125"/>
    </source>
</evidence>
<gene>
    <name evidence="6" type="ORF">EVEC_LOCUS3422</name>
</gene>
<keyword evidence="2 4" id="KW-0862">Zinc</keyword>
<accession>A0A0N4V193</accession>
<dbReference type="SUPFAM" id="SSF57716">
    <property type="entry name" value="Glucocorticoid receptor-like (DNA-binding domain)"/>
    <property type="match status" value="3"/>
</dbReference>
<dbReference type="PANTHER" id="PTHR24210">
    <property type="entry name" value="LIM DOMAIN-CONTAINING PROTEIN"/>
    <property type="match status" value="1"/>
</dbReference>
<evidence type="ECO:0000313" key="8">
    <source>
        <dbReference type="WBParaSite" id="EVEC_0000371401-mRNA-1"/>
    </source>
</evidence>
<evidence type="ECO:0000313" key="6">
    <source>
        <dbReference type="EMBL" id="VDD88279.1"/>
    </source>
</evidence>
<dbReference type="GO" id="GO:1900026">
    <property type="term" value="P:positive regulation of substrate adhesion-dependent cell spreading"/>
    <property type="evidence" value="ECO:0007669"/>
    <property type="project" value="TreeGrafter"/>
</dbReference>
<dbReference type="GO" id="GO:0005737">
    <property type="term" value="C:cytoplasm"/>
    <property type="evidence" value="ECO:0007669"/>
    <property type="project" value="TreeGrafter"/>
</dbReference>
<dbReference type="STRING" id="51028.A0A0N4V193"/>
<dbReference type="GO" id="GO:0046872">
    <property type="term" value="F:metal ion binding"/>
    <property type="evidence" value="ECO:0007669"/>
    <property type="project" value="UniProtKB-KW"/>
</dbReference>
<dbReference type="AlphaFoldDB" id="A0A0N4V193"/>
<reference evidence="8" key="1">
    <citation type="submission" date="2017-02" db="UniProtKB">
        <authorList>
            <consortium name="WormBaseParasite"/>
        </authorList>
    </citation>
    <scope>IDENTIFICATION</scope>
</reference>
<dbReference type="Gene3D" id="2.10.110.10">
    <property type="entry name" value="Cysteine Rich Protein"/>
    <property type="match status" value="4"/>
</dbReference>
<evidence type="ECO:0000259" key="5">
    <source>
        <dbReference type="PROSITE" id="PS50023"/>
    </source>
</evidence>
<dbReference type="SMART" id="SM00132">
    <property type="entry name" value="LIM"/>
    <property type="match status" value="4"/>
</dbReference>
<evidence type="ECO:0000256" key="2">
    <source>
        <dbReference type="ARBA" id="ARBA00022833"/>
    </source>
</evidence>
<dbReference type="PROSITE" id="PS50023">
    <property type="entry name" value="LIM_DOMAIN_2"/>
    <property type="match status" value="1"/>
</dbReference>
<dbReference type="GO" id="GO:2001046">
    <property type="term" value="P:positive regulation of integrin-mediated signaling pathway"/>
    <property type="evidence" value="ECO:0007669"/>
    <property type="project" value="TreeGrafter"/>
</dbReference>
<dbReference type="WBParaSite" id="EVEC_0000371401-mRNA-1">
    <property type="protein sequence ID" value="EVEC_0000371401-mRNA-1"/>
    <property type="gene ID" value="EVEC_0000371401"/>
</dbReference>
<dbReference type="GO" id="GO:0045216">
    <property type="term" value="P:cell-cell junction organization"/>
    <property type="evidence" value="ECO:0007669"/>
    <property type="project" value="TreeGrafter"/>
</dbReference>
<dbReference type="InterPro" id="IPR001781">
    <property type="entry name" value="Znf_LIM"/>
</dbReference>
<dbReference type="EMBL" id="UXUI01007591">
    <property type="protein sequence ID" value="VDD88279.1"/>
    <property type="molecule type" value="Genomic_DNA"/>
</dbReference>
<reference evidence="6 7" key="2">
    <citation type="submission" date="2018-10" db="EMBL/GenBank/DDBJ databases">
        <authorList>
            <consortium name="Pathogen Informatics"/>
        </authorList>
    </citation>
    <scope>NUCLEOTIDE SEQUENCE [LARGE SCALE GENOMIC DNA]</scope>
</reference>
<name>A0A0N4V193_ENTVE</name>
<dbReference type="GO" id="GO:0098609">
    <property type="term" value="P:cell-cell adhesion"/>
    <property type="evidence" value="ECO:0007669"/>
    <property type="project" value="TreeGrafter"/>
</dbReference>
<evidence type="ECO:0000256" key="3">
    <source>
        <dbReference type="ARBA" id="ARBA00023038"/>
    </source>
</evidence>
<dbReference type="GO" id="GO:0005925">
    <property type="term" value="C:focal adhesion"/>
    <property type="evidence" value="ECO:0007669"/>
    <property type="project" value="TreeGrafter"/>
</dbReference>
<dbReference type="Pfam" id="PF00412">
    <property type="entry name" value="LIM"/>
    <property type="match status" value="4"/>
</dbReference>
<dbReference type="GO" id="GO:0005911">
    <property type="term" value="C:cell-cell junction"/>
    <property type="evidence" value="ECO:0007669"/>
    <property type="project" value="TreeGrafter"/>
</dbReference>
<feature type="domain" description="LIM zinc-binding" evidence="5">
    <location>
        <begin position="202"/>
        <end position="262"/>
    </location>
</feature>
<keyword evidence="3 4" id="KW-0440">LIM domain</keyword>
<dbReference type="PANTHER" id="PTHR24210:SF7">
    <property type="entry name" value="LIM DOMAIN-CONTAINING PROTEIN PIN-2"/>
    <property type="match status" value="1"/>
</dbReference>
<protein>
    <submittedName>
        <fullName evidence="8">LIM zinc-binding domain-containing protein</fullName>
    </submittedName>
</protein>
<evidence type="ECO:0000256" key="1">
    <source>
        <dbReference type="ARBA" id="ARBA00022723"/>
    </source>
</evidence>
<organism evidence="8">
    <name type="scientific">Enterobius vermicularis</name>
    <name type="common">Human pinworm</name>
    <dbReference type="NCBI Taxonomy" id="51028"/>
    <lineage>
        <taxon>Eukaryota</taxon>
        <taxon>Metazoa</taxon>
        <taxon>Ecdysozoa</taxon>
        <taxon>Nematoda</taxon>
        <taxon>Chromadorea</taxon>
        <taxon>Rhabditida</taxon>
        <taxon>Spirurina</taxon>
        <taxon>Oxyuridomorpha</taxon>
        <taxon>Oxyuroidea</taxon>
        <taxon>Oxyuridae</taxon>
        <taxon>Enterobius</taxon>
    </lineage>
</organism>